<comment type="similarity">
    <text evidence="1 9 10">Belongs to the phosphohexose mutase family.</text>
</comment>
<dbReference type="GO" id="GO:0005975">
    <property type="term" value="P:carbohydrate metabolic process"/>
    <property type="evidence" value="ECO:0007669"/>
    <property type="project" value="InterPro"/>
</dbReference>
<evidence type="ECO:0000256" key="2">
    <source>
        <dbReference type="ARBA" id="ARBA00022553"/>
    </source>
</evidence>
<dbReference type="GO" id="GO:0009252">
    <property type="term" value="P:peptidoglycan biosynthetic process"/>
    <property type="evidence" value="ECO:0007669"/>
    <property type="project" value="TreeGrafter"/>
</dbReference>
<dbReference type="InterPro" id="IPR005844">
    <property type="entry name" value="A-D-PHexomutase_a/b/a-I"/>
</dbReference>
<dbReference type="InterPro" id="IPR016055">
    <property type="entry name" value="A-D-PHexomutase_a/b/a-I/II/III"/>
</dbReference>
<evidence type="ECO:0000256" key="6">
    <source>
        <dbReference type="ARBA" id="ARBA00050364"/>
    </source>
</evidence>
<dbReference type="NCBIfam" id="NF008139">
    <property type="entry name" value="PRK10887.1"/>
    <property type="match status" value="1"/>
</dbReference>
<feature type="binding site" evidence="9">
    <location>
        <position position="245"/>
    </location>
    <ligand>
        <name>Mg(2+)</name>
        <dbReference type="ChEBI" id="CHEBI:18420"/>
    </ligand>
</feature>
<dbReference type="InterPro" id="IPR005845">
    <property type="entry name" value="A-D-PHexomutase_a/b/a-II"/>
</dbReference>
<evidence type="ECO:0000256" key="8">
    <source>
        <dbReference type="ARBA" id="ARBA00068193"/>
    </source>
</evidence>
<dbReference type="Proteomes" id="UP000245080">
    <property type="component" value="Unassembled WGS sequence"/>
</dbReference>
<dbReference type="AlphaFoldDB" id="A0A2V1MXB5"/>
<dbReference type="OrthoDB" id="9806956at2"/>
<dbReference type="InterPro" id="IPR005846">
    <property type="entry name" value="A-D-PHexomutase_a/b/a-III"/>
</dbReference>
<evidence type="ECO:0000259" key="13">
    <source>
        <dbReference type="Pfam" id="PF02878"/>
    </source>
</evidence>
<evidence type="ECO:0000256" key="7">
    <source>
        <dbReference type="ARBA" id="ARBA00066330"/>
    </source>
</evidence>
<dbReference type="CDD" id="cd05802">
    <property type="entry name" value="GlmM"/>
    <property type="match status" value="1"/>
</dbReference>
<comment type="function">
    <text evidence="9 11">Catalyzes the conversion of glucosamine-6-phosphate to glucosamine-1-phosphate.</text>
</comment>
<dbReference type="GO" id="GO:0000287">
    <property type="term" value="F:magnesium ion binding"/>
    <property type="evidence" value="ECO:0007669"/>
    <property type="project" value="UniProtKB-UniRule"/>
</dbReference>
<comment type="PTM">
    <text evidence="9">Activated by phosphorylation.</text>
</comment>
<dbReference type="Gene3D" id="3.30.310.50">
    <property type="entry name" value="Alpha-D-phosphohexomutase, C-terminal domain"/>
    <property type="match status" value="1"/>
</dbReference>
<dbReference type="RefSeq" id="WP_109250920.1">
    <property type="nucleotide sequence ID" value="NZ_QCXQ01000006.1"/>
</dbReference>
<dbReference type="PRINTS" id="PR00509">
    <property type="entry name" value="PGMPMM"/>
</dbReference>
<comment type="caution">
    <text evidence="16">The sequence shown here is derived from an EMBL/GenBank/DDBJ whole genome shotgun (WGS) entry which is preliminary data.</text>
</comment>
<evidence type="ECO:0000313" key="16">
    <source>
        <dbReference type="EMBL" id="PWF99462.1"/>
    </source>
</evidence>
<evidence type="ECO:0000256" key="5">
    <source>
        <dbReference type="ARBA" id="ARBA00023235"/>
    </source>
</evidence>
<dbReference type="InterPro" id="IPR005843">
    <property type="entry name" value="A-D-PHexomutase_C"/>
</dbReference>
<feature type="binding site" evidence="9">
    <location>
        <position position="247"/>
    </location>
    <ligand>
        <name>Mg(2+)</name>
        <dbReference type="ChEBI" id="CHEBI:18420"/>
    </ligand>
</feature>
<feature type="modified residue" description="Phosphoserine" evidence="9">
    <location>
        <position position="103"/>
    </location>
</feature>
<keyword evidence="5 9" id="KW-0413">Isomerase</keyword>
<keyword evidence="2 9" id="KW-0597">Phosphoprotein</keyword>
<evidence type="ECO:0000256" key="1">
    <source>
        <dbReference type="ARBA" id="ARBA00010231"/>
    </source>
</evidence>
<evidence type="ECO:0000259" key="14">
    <source>
        <dbReference type="Pfam" id="PF02879"/>
    </source>
</evidence>
<dbReference type="Gene3D" id="3.40.120.10">
    <property type="entry name" value="Alpha-D-Glucose-1,6-Bisphosphate, subunit A, domain 3"/>
    <property type="match status" value="3"/>
</dbReference>
<dbReference type="PANTHER" id="PTHR42946:SF1">
    <property type="entry name" value="PHOSPHOGLUCOMUTASE (ALPHA-D-GLUCOSE-1,6-BISPHOSPHATE-DEPENDENT)"/>
    <property type="match status" value="1"/>
</dbReference>
<dbReference type="GO" id="GO:0004615">
    <property type="term" value="F:phosphomannomutase activity"/>
    <property type="evidence" value="ECO:0007669"/>
    <property type="project" value="TreeGrafter"/>
</dbReference>
<dbReference type="NCBIfam" id="TIGR01455">
    <property type="entry name" value="glmM"/>
    <property type="match status" value="1"/>
</dbReference>
<proteinExistence type="inferred from homology"/>
<dbReference type="InterPro" id="IPR050060">
    <property type="entry name" value="Phosphoglucosamine_mutase"/>
</dbReference>
<dbReference type="FunFam" id="3.30.310.50:FF:000001">
    <property type="entry name" value="Phosphoglucosamine mutase"/>
    <property type="match status" value="1"/>
</dbReference>
<dbReference type="InterPro" id="IPR016066">
    <property type="entry name" value="A-D-PHexomutase_CS"/>
</dbReference>
<evidence type="ECO:0000256" key="3">
    <source>
        <dbReference type="ARBA" id="ARBA00022723"/>
    </source>
</evidence>
<feature type="active site" description="Phosphoserine intermediate" evidence="9">
    <location>
        <position position="103"/>
    </location>
</feature>
<dbReference type="InterPro" id="IPR006352">
    <property type="entry name" value="GlmM_bact"/>
</dbReference>
<dbReference type="InterPro" id="IPR005841">
    <property type="entry name" value="Alpha-D-phosphohexomutase_SF"/>
</dbReference>
<sequence length="451" mass="48751">MKYFGTDGVRGVANEGLTPELAFKVGRMGGYVLTQHAADHTKQPQVLVARDTRVSGQMLESALIAGLLSVGIEVLRLGVITTPAVAYLVRTQGAAAGVMITASHNPVEYNGIKYFGDDGYKLSDEMEEEIEALLDAPEDTLPRPSSAGLGTVENYSEGSQKYIQFLEQTIPDDLSGLHIAVDSANGATSNLVSRLYADLNVDFDTIATSPNGLNINDQVGSTHPENLQAFVKETGAQIGLAFDGDGDRCIAVDENGEIVDGDKIMYICGKYMSNHGRLKKDTIVTTVMSNLGMYKAMAEHGMNSVKTKVGDRYVVEEMLKNGYNLGGEQSGHIVFLDFNTTGDGLLTSLQLLNIMKETGKSLSELASDVTTYPQKLINVKVRDKKTALEDEKIKRMIKTVEEEMNGDGRILVRPSGTEPLIRVMTEAPTLDAATEYAERVAKVVQSVAGIQ</sequence>
<feature type="domain" description="Alpha-D-phosphohexomutase alpha/beta/alpha" evidence="13">
    <location>
        <begin position="2"/>
        <end position="136"/>
    </location>
</feature>
<evidence type="ECO:0000259" key="12">
    <source>
        <dbReference type="Pfam" id="PF00408"/>
    </source>
</evidence>
<dbReference type="HAMAP" id="MF_01554_B">
    <property type="entry name" value="GlmM_B"/>
    <property type="match status" value="1"/>
</dbReference>
<dbReference type="Pfam" id="PF00408">
    <property type="entry name" value="PGM_PMM_IV"/>
    <property type="match status" value="1"/>
</dbReference>
<dbReference type="Pfam" id="PF02878">
    <property type="entry name" value="PGM_PMM_I"/>
    <property type="match status" value="1"/>
</dbReference>
<keyword evidence="4 9" id="KW-0460">Magnesium</keyword>
<dbReference type="GO" id="GO:0008966">
    <property type="term" value="F:phosphoglucosamine mutase activity"/>
    <property type="evidence" value="ECO:0007669"/>
    <property type="project" value="UniProtKB-UniRule"/>
</dbReference>
<protein>
    <recommendedName>
        <fullName evidence="8 9">Phosphoglucosamine mutase</fullName>
        <ecNumber evidence="7 9">5.4.2.10</ecNumber>
    </recommendedName>
</protein>
<gene>
    <name evidence="9" type="primary">glmM</name>
    <name evidence="16" type="ORF">DCM90_08405</name>
</gene>
<comment type="cofactor">
    <cofactor evidence="9">
        <name>Mg(2+)</name>
        <dbReference type="ChEBI" id="CHEBI:18420"/>
    </cofactor>
    <text evidence="9">Binds 1 Mg(2+) ion per subunit.</text>
</comment>
<name>A0A2V1MXB5_9LACO</name>
<dbReference type="PROSITE" id="PS00710">
    <property type="entry name" value="PGM_PMM"/>
    <property type="match status" value="1"/>
</dbReference>
<dbReference type="SUPFAM" id="SSF55957">
    <property type="entry name" value="Phosphoglucomutase, C-terminal domain"/>
    <property type="match status" value="1"/>
</dbReference>
<evidence type="ECO:0000256" key="10">
    <source>
        <dbReference type="RuleBase" id="RU004326"/>
    </source>
</evidence>
<keyword evidence="17" id="KW-1185">Reference proteome</keyword>
<dbReference type="FunFam" id="3.40.120.10:FF:000001">
    <property type="entry name" value="Phosphoglucosamine mutase"/>
    <property type="match status" value="1"/>
</dbReference>
<dbReference type="EC" id="5.4.2.10" evidence="7 9"/>
<organism evidence="16 17">
    <name type="scientific">Levilactobacillus bambusae</name>
    <dbReference type="NCBI Taxonomy" id="2024736"/>
    <lineage>
        <taxon>Bacteria</taxon>
        <taxon>Bacillati</taxon>
        <taxon>Bacillota</taxon>
        <taxon>Bacilli</taxon>
        <taxon>Lactobacillales</taxon>
        <taxon>Lactobacillaceae</taxon>
        <taxon>Levilactobacillus</taxon>
    </lineage>
</organism>
<reference evidence="16 17" key="1">
    <citation type="journal article" date="2018" name="Int. J. Syst. Evol. Microbiol.">
        <title>Lactobacillus bambusae sp. nov., isolated from a traditional fermented Ma-bamboo shoots of Taiwan.</title>
        <authorList>
            <person name="Wang L.-T."/>
        </authorList>
    </citation>
    <scope>NUCLEOTIDE SEQUENCE [LARGE SCALE GENOMIC DNA]</scope>
    <source>
        <strain evidence="16 17">BS-W1</strain>
    </source>
</reference>
<dbReference type="FunFam" id="3.40.120.10:FF:000002">
    <property type="entry name" value="Phosphoglucosamine mutase"/>
    <property type="match status" value="1"/>
</dbReference>
<evidence type="ECO:0000259" key="15">
    <source>
        <dbReference type="Pfam" id="PF02880"/>
    </source>
</evidence>
<dbReference type="SUPFAM" id="SSF53738">
    <property type="entry name" value="Phosphoglucomutase, first 3 domains"/>
    <property type="match status" value="3"/>
</dbReference>
<dbReference type="Pfam" id="PF02879">
    <property type="entry name" value="PGM_PMM_II"/>
    <property type="match status" value="1"/>
</dbReference>
<keyword evidence="3 9" id="KW-0479">Metal-binding</keyword>
<evidence type="ECO:0000256" key="11">
    <source>
        <dbReference type="RuleBase" id="RU004327"/>
    </source>
</evidence>
<accession>A0A2V1MXB5</accession>
<feature type="binding site" evidence="9">
    <location>
        <position position="243"/>
    </location>
    <ligand>
        <name>Mg(2+)</name>
        <dbReference type="ChEBI" id="CHEBI:18420"/>
    </ligand>
</feature>
<feature type="domain" description="Alpha-D-phosphohexomutase alpha/beta/alpha" evidence="15">
    <location>
        <begin position="260"/>
        <end position="370"/>
    </location>
</feature>
<evidence type="ECO:0000256" key="4">
    <source>
        <dbReference type="ARBA" id="ARBA00022842"/>
    </source>
</evidence>
<dbReference type="InterPro" id="IPR036900">
    <property type="entry name" value="A-D-PHexomutase_C_sf"/>
</dbReference>
<evidence type="ECO:0000256" key="9">
    <source>
        <dbReference type="HAMAP-Rule" id="MF_01554"/>
    </source>
</evidence>
<comment type="catalytic activity">
    <reaction evidence="6 9 11">
        <text>alpha-D-glucosamine 1-phosphate = D-glucosamine 6-phosphate</text>
        <dbReference type="Rhea" id="RHEA:23424"/>
        <dbReference type="ChEBI" id="CHEBI:58516"/>
        <dbReference type="ChEBI" id="CHEBI:58725"/>
        <dbReference type="EC" id="5.4.2.10"/>
    </reaction>
</comment>
<dbReference type="GO" id="GO:0006048">
    <property type="term" value="P:UDP-N-acetylglucosamine biosynthetic process"/>
    <property type="evidence" value="ECO:0007669"/>
    <property type="project" value="TreeGrafter"/>
</dbReference>
<feature type="domain" description="Alpha-D-phosphohexomutase C-terminal" evidence="12">
    <location>
        <begin position="376"/>
        <end position="442"/>
    </location>
</feature>
<evidence type="ECO:0000313" key="17">
    <source>
        <dbReference type="Proteomes" id="UP000245080"/>
    </source>
</evidence>
<dbReference type="PANTHER" id="PTHR42946">
    <property type="entry name" value="PHOSPHOHEXOSE MUTASE"/>
    <property type="match status" value="1"/>
</dbReference>
<feature type="domain" description="Alpha-D-phosphohexomutase alpha/beta/alpha" evidence="14">
    <location>
        <begin position="161"/>
        <end position="256"/>
    </location>
</feature>
<dbReference type="EMBL" id="QCXQ01000006">
    <property type="protein sequence ID" value="PWF99462.1"/>
    <property type="molecule type" value="Genomic_DNA"/>
</dbReference>
<feature type="binding site" description="via phosphate group" evidence="9">
    <location>
        <position position="103"/>
    </location>
    <ligand>
        <name>Mg(2+)</name>
        <dbReference type="ChEBI" id="CHEBI:18420"/>
    </ligand>
</feature>
<dbReference type="Pfam" id="PF02880">
    <property type="entry name" value="PGM_PMM_III"/>
    <property type="match status" value="1"/>
</dbReference>
<dbReference type="GO" id="GO:0005829">
    <property type="term" value="C:cytosol"/>
    <property type="evidence" value="ECO:0007669"/>
    <property type="project" value="TreeGrafter"/>
</dbReference>